<evidence type="ECO:0000313" key="2">
    <source>
        <dbReference type="EMBL" id="PXX05441.1"/>
    </source>
</evidence>
<keyword evidence="1" id="KW-0472">Membrane</keyword>
<feature type="transmembrane region" description="Helical" evidence="1">
    <location>
        <begin position="25"/>
        <end position="46"/>
    </location>
</feature>
<sequence length="77" mass="8507">MFLLTMCVGTASVLCMIGLYRQQLPLSKGILFMGAMSILGGTLWGIWYSKTQLNTIDWIIFALIATSMLVKFSRLAG</sequence>
<proteinExistence type="predicted"/>
<evidence type="ECO:0000256" key="1">
    <source>
        <dbReference type="SAM" id="Phobius"/>
    </source>
</evidence>
<dbReference type="Proteomes" id="UP000247515">
    <property type="component" value="Unassembled WGS sequence"/>
</dbReference>
<gene>
    <name evidence="2" type="ORF">C7400_1414</name>
</gene>
<name>A0ABX5MC15_9BURK</name>
<reference evidence="2 3" key="1">
    <citation type="submission" date="2018-05" db="EMBL/GenBank/DDBJ databases">
        <title>Genomic Encyclopedia of Type Strains, Phase IV (KMG-V): Genome sequencing to study the core and pangenomes of soil and plant-associated prokaryotes.</title>
        <authorList>
            <person name="Whitman W."/>
        </authorList>
    </citation>
    <scope>NUCLEOTIDE SEQUENCE [LARGE SCALE GENOMIC DNA]</scope>
    <source>
        <strain evidence="2 3">SIr-6563</strain>
    </source>
</reference>
<accession>A0ABX5MC15</accession>
<keyword evidence="1" id="KW-1133">Transmembrane helix</keyword>
<keyword evidence="3" id="KW-1185">Reference proteome</keyword>
<dbReference type="EMBL" id="QJJV01000041">
    <property type="protein sequence ID" value="PXX05441.1"/>
    <property type="molecule type" value="Genomic_DNA"/>
</dbReference>
<protein>
    <submittedName>
        <fullName evidence="2">Uncharacterized protein</fullName>
    </submittedName>
</protein>
<evidence type="ECO:0000313" key="3">
    <source>
        <dbReference type="Proteomes" id="UP000247515"/>
    </source>
</evidence>
<keyword evidence="1" id="KW-0812">Transmembrane</keyword>
<feature type="transmembrane region" description="Helical" evidence="1">
    <location>
        <begin position="58"/>
        <end position="76"/>
    </location>
</feature>
<comment type="caution">
    <text evidence="2">The sequence shown here is derived from an EMBL/GenBank/DDBJ whole genome shotgun (WGS) entry which is preliminary data.</text>
</comment>
<organism evidence="2 3">
    <name type="scientific">Paraburkholderia tropica</name>
    <dbReference type="NCBI Taxonomy" id="92647"/>
    <lineage>
        <taxon>Bacteria</taxon>
        <taxon>Pseudomonadati</taxon>
        <taxon>Pseudomonadota</taxon>
        <taxon>Betaproteobacteria</taxon>
        <taxon>Burkholderiales</taxon>
        <taxon>Burkholderiaceae</taxon>
        <taxon>Paraburkholderia</taxon>
    </lineage>
</organism>